<keyword evidence="3" id="KW-0964">Secreted</keyword>
<evidence type="ECO:0000256" key="8">
    <source>
        <dbReference type="ARBA" id="ARBA00022729"/>
    </source>
</evidence>
<feature type="domain" description="SEA" evidence="20">
    <location>
        <begin position="906"/>
        <end position="1019"/>
    </location>
</feature>
<evidence type="ECO:0000256" key="10">
    <source>
        <dbReference type="ARBA" id="ARBA00022989"/>
    </source>
</evidence>
<feature type="region of interest" description="Disordered" evidence="18">
    <location>
        <begin position="812"/>
        <end position="853"/>
    </location>
</feature>
<evidence type="ECO:0000256" key="5">
    <source>
        <dbReference type="ARBA" id="ARBA00022536"/>
    </source>
</evidence>
<keyword evidence="8" id="KW-0732">Signal</keyword>
<evidence type="ECO:0000259" key="20">
    <source>
        <dbReference type="PROSITE" id="PS50024"/>
    </source>
</evidence>
<evidence type="ECO:0000256" key="15">
    <source>
        <dbReference type="ARBA" id="ARBA00060509"/>
    </source>
</evidence>
<evidence type="ECO:0000256" key="3">
    <source>
        <dbReference type="ARBA" id="ARBA00022525"/>
    </source>
</evidence>
<evidence type="ECO:0000256" key="18">
    <source>
        <dbReference type="SAM" id="MobiDB-lite"/>
    </source>
</evidence>
<dbReference type="EMBL" id="JAINUG010000026">
    <property type="protein sequence ID" value="KAJ8410557.1"/>
    <property type="molecule type" value="Genomic_DNA"/>
</dbReference>
<dbReference type="GO" id="GO:0008201">
    <property type="term" value="F:heparin binding"/>
    <property type="evidence" value="ECO:0007669"/>
    <property type="project" value="UniProtKB-KW"/>
</dbReference>
<dbReference type="PANTHER" id="PTHR12199">
    <property type="entry name" value="INTERPHOTORECEPTOR MATRIX PROTEOGLYCAN"/>
    <property type="match status" value="1"/>
</dbReference>
<keyword evidence="4" id="KW-0272">Extracellular matrix</keyword>
<keyword evidence="7 19" id="KW-0812">Transmembrane</keyword>
<feature type="compositionally biased region" description="Polar residues" evidence="18">
    <location>
        <begin position="837"/>
        <end position="853"/>
    </location>
</feature>
<feature type="domain" description="SEA" evidence="20">
    <location>
        <begin position="74"/>
        <end position="184"/>
    </location>
</feature>
<keyword evidence="5" id="KW-0245">EGF-like domain</keyword>
<keyword evidence="11 19" id="KW-0472">Membrane</keyword>
<dbReference type="InterPro" id="IPR000082">
    <property type="entry name" value="SEA_dom"/>
</dbReference>
<keyword evidence="6" id="KW-0358">Heparin-binding</keyword>
<feature type="transmembrane region" description="Helical" evidence="19">
    <location>
        <begin position="1108"/>
        <end position="1133"/>
    </location>
</feature>
<keyword evidence="10 19" id="KW-1133">Transmembrane helix</keyword>
<evidence type="ECO:0000256" key="7">
    <source>
        <dbReference type="ARBA" id="ARBA00022692"/>
    </source>
</evidence>
<dbReference type="InterPro" id="IPR036364">
    <property type="entry name" value="SEA_dom_sf"/>
</dbReference>
<organism evidence="21 22">
    <name type="scientific">Aldrovandia affinis</name>
    <dbReference type="NCBI Taxonomy" id="143900"/>
    <lineage>
        <taxon>Eukaryota</taxon>
        <taxon>Metazoa</taxon>
        <taxon>Chordata</taxon>
        <taxon>Craniata</taxon>
        <taxon>Vertebrata</taxon>
        <taxon>Euteleostomi</taxon>
        <taxon>Actinopterygii</taxon>
        <taxon>Neopterygii</taxon>
        <taxon>Teleostei</taxon>
        <taxon>Notacanthiformes</taxon>
        <taxon>Halosauridae</taxon>
        <taxon>Aldrovandia</taxon>
    </lineage>
</organism>
<evidence type="ECO:0000256" key="12">
    <source>
        <dbReference type="ARBA" id="ARBA00023157"/>
    </source>
</evidence>
<evidence type="ECO:0000256" key="9">
    <source>
        <dbReference type="ARBA" id="ARBA00022737"/>
    </source>
</evidence>
<dbReference type="PROSITE" id="PS50024">
    <property type="entry name" value="SEA"/>
    <property type="match status" value="2"/>
</dbReference>
<evidence type="ECO:0000256" key="19">
    <source>
        <dbReference type="SAM" id="Phobius"/>
    </source>
</evidence>
<evidence type="ECO:0000256" key="17">
    <source>
        <dbReference type="ARBA" id="ARBA00080162"/>
    </source>
</evidence>
<gene>
    <name evidence="21" type="ORF">AAFF_G00194610</name>
</gene>
<evidence type="ECO:0000256" key="4">
    <source>
        <dbReference type="ARBA" id="ARBA00022530"/>
    </source>
</evidence>
<reference evidence="21" key="1">
    <citation type="journal article" date="2023" name="Science">
        <title>Genome structures resolve the early diversification of teleost fishes.</title>
        <authorList>
            <person name="Parey E."/>
            <person name="Louis A."/>
            <person name="Montfort J."/>
            <person name="Bouchez O."/>
            <person name="Roques C."/>
            <person name="Iampietro C."/>
            <person name="Lluch J."/>
            <person name="Castinel A."/>
            <person name="Donnadieu C."/>
            <person name="Desvignes T."/>
            <person name="Floi Bucao C."/>
            <person name="Jouanno E."/>
            <person name="Wen M."/>
            <person name="Mejri S."/>
            <person name="Dirks R."/>
            <person name="Jansen H."/>
            <person name="Henkel C."/>
            <person name="Chen W.J."/>
            <person name="Zahm M."/>
            <person name="Cabau C."/>
            <person name="Klopp C."/>
            <person name="Thompson A.W."/>
            <person name="Robinson-Rechavi M."/>
            <person name="Braasch I."/>
            <person name="Lecointre G."/>
            <person name="Bobe J."/>
            <person name="Postlethwait J.H."/>
            <person name="Berthelot C."/>
            <person name="Roest Crollius H."/>
            <person name="Guiguen Y."/>
        </authorList>
    </citation>
    <scope>NUCLEOTIDE SEQUENCE</scope>
    <source>
        <strain evidence="21">NC1722</strain>
    </source>
</reference>
<dbReference type="PANTHER" id="PTHR12199:SF4">
    <property type="entry name" value="INTERPHOTORECEPTOR MATRIX PROTEOGLYCAN 2"/>
    <property type="match status" value="1"/>
</dbReference>
<evidence type="ECO:0000256" key="13">
    <source>
        <dbReference type="ARBA" id="ARBA00023180"/>
    </source>
</evidence>
<dbReference type="Gene3D" id="3.30.70.960">
    <property type="entry name" value="SEA domain"/>
    <property type="match status" value="1"/>
</dbReference>
<dbReference type="Pfam" id="PF01390">
    <property type="entry name" value="SEA"/>
    <property type="match status" value="2"/>
</dbReference>
<evidence type="ECO:0000256" key="6">
    <source>
        <dbReference type="ARBA" id="ARBA00022674"/>
    </source>
</evidence>
<dbReference type="GO" id="GO:0007601">
    <property type="term" value="P:visual perception"/>
    <property type="evidence" value="ECO:0007669"/>
    <property type="project" value="InterPro"/>
</dbReference>
<dbReference type="SUPFAM" id="SSF82671">
    <property type="entry name" value="SEA domain"/>
    <property type="match status" value="2"/>
</dbReference>
<evidence type="ECO:0000256" key="14">
    <source>
        <dbReference type="ARBA" id="ARBA00023273"/>
    </source>
</evidence>
<accession>A0AAD7SYP8</accession>
<dbReference type="GO" id="GO:0005540">
    <property type="term" value="F:hyaluronic acid binding"/>
    <property type="evidence" value="ECO:0007669"/>
    <property type="project" value="TreeGrafter"/>
</dbReference>
<evidence type="ECO:0000256" key="11">
    <source>
        <dbReference type="ARBA" id="ARBA00023136"/>
    </source>
</evidence>
<dbReference type="AlphaFoldDB" id="A0AAD7SYP8"/>
<evidence type="ECO:0000313" key="21">
    <source>
        <dbReference type="EMBL" id="KAJ8410557.1"/>
    </source>
</evidence>
<comment type="subcellular location">
    <subcellularLocation>
        <location evidence="15">Photoreceptor inner segment membrane</location>
        <topology evidence="15">Single-pass type I membrane protein</topology>
    </subcellularLocation>
    <subcellularLocation>
        <location evidence="1">Photoreceptor outer segment membrane</location>
        <topology evidence="1">Single-pass type I membrane protein</topology>
    </subcellularLocation>
    <subcellularLocation>
        <location evidence="2">Secreted</location>
        <location evidence="2">Extracellular space</location>
        <location evidence="2">Extracellular matrix</location>
        <location evidence="2">Interphotoreceptor matrix</location>
    </subcellularLocation>
</comment>
<dbReference type="FunFam" id="3.30.70.960:FF:000002">
    <property type="entry name" value="Interphotoreceptor matrix proteoglycan 2"/>
    <property type="match status" value="1"/>
</dbReference>
<dbReference type="GO" id="GO:0033165">
    <property type="term" value="C:interphotoreceptor matrix"/>
    <property type="evidence" value="ECO:0007669"/>
    <property type="project" value="UniProtKB-SubCell"/>
</dbReference>
<evidence type="ECO:0000313" key="22">
    <source>
        <dbReference type="Proteomes" id="UP001221898"/>
    </source>
</evidence>
<evidence type="ECO:0000256" key="2">
    <source>
        <dbReference type="ARBA" id="ARBA00004593"/>
    </source>
</evidence>
<dbReference type="Proteomes" id="UP001221898">
    <property type="component" value="Unassembled WGS sequence"/>
</dbReference>
<keyword evidence="14" id="KW-0966">Cell projection</keyword>
<evidence type="ECO:0000256" key="1">
    <source>
        <dbReference type="ARBA" id="ARBA00004451"/>
    </source>
</evidence>
<evidence type="ECO:0000256" key="16">
    <source>
        <dbReference type="ARBA" id="ARBA00074164"/>
    </source>
</evidence>
<name>A0AAD7SYP8_9TELE</name>
<comment type="caution">
    <text evidence="21">The sequence shown here is derived from an EMBL/GenBank/DDBJ whole genome shotgun (WGS) entry which is preliminary data.</text>
</comment>
<keyword evidence="12" id="KW-1015">Disulfide bond</keyword>
<proteinExistence type="predicted"/>
<protein>
    <recommendedName>
        <fullName evidence="16">Interphotoreceptor matrix proteoglycan 2</fullName>
    </recommendedName>
    <alternativeName>
        <fullName evidence="17">Sialoprotein associated with cones and rods proteoglycan</fullName>
    </alternativeName>
</protein>
<dbReference type="InterPro" id="IPR039861">
    <property type="entry name" value="IMPG"/>
</dbReference>
<keyword evidence="22" id="KW-1185">Reference proteome</keyword>
<dbReference type="SMART" id="SM00200">
    <property type="entry name" value="SEA"/>
    <property type="match status" value="2"/>
</dbReference>
<feature type="region of interest" description="Disordered" evidence="18">
    <location>
        <begin position="353"/>
        <end position="379"/>
    </location>
</feature>
<keyword evidence="9" id="KW-0677">Repeat</keyword>
<sequence>MKVTPEITVEVMPEVRTEVTSEVAVTPELVLEVTSGVNPVVFAGYSLDFDYREEDLNNNEIEMDTITRSGRPLGEQLVDLSIQLKGESYSDALKDPSSFYYQHLAQQFTEKIEDAFERLPGFKSVIVLEFRGNAVVVHYAVTLEVDAGGISKETMDYINLQSNVVEKSYPELEEQPTVVYTITDFRNYITQALHKENFLGSTTIAVDPDSLQLESVESSLTPVLKPTFLPADTNENMDNVLAAEKPPDIAGEELSSNDVYTGSLSKDDLLFDPIYSPGLRVEPPSMAGGENDVYILEKSPTLPLPEFFDKTFDINPESTQHLDTSTTTPMSNADLTLPGVQLTESSLPVEALDTSPDLATPIPTEASPDPQDEKPLSNVFDVGSGSGFSGGERESDVWPWFIFTTEEPGGVEVEPYLEDGPTTETVIGGMEEEEEKEAAGYKIFTEPPEDLEYYDSTIRTEVIIEDKEPEPNQELSVQDSFLDRVLVTQDIQTHPHYTTTDQAPVFWTMETLMVELSMQTLEASGIYNDYYTSELSTMVIPVTDYPVLPREITTEALVLDEPVLTGSTDATYTMVDTFDVFETDSYLDLDTKVFTEATVFGEQALFTVKVPAIIEAFTEGPSFEEEGIEIEIVDEDKETEVAVDLAAKAPPIEIFEEELAEDEILVVNMMTGAPLVTETQSTTAPTPLSPEKESPFTRVFDFLPEEEESVPLYPSEAVTLPPQLYSPNQPTMNFSPDDILYIQIKPPLPEETLEATEEEESLGMPLLDSNTTDLASNRLDSLETDVALTILPPFYQLTYRLIEDLLGAAKPAGKDAEDNSITLEPGVSDSMLPRQPEGQQDQDSTEVLGTQTYGPGSFDIGDLDLSYEVLHYAGVKHPEEDSIGVPTSVAQGTDMADIAMPTDRGQTLMVFFSLRVTNMMFSEDLFNKSSPEYKALEQRFLELLVPYLQSNLSNFQNLEILNFRNGSIVVNSRMKFAKYVPRGVTNAVYLILEDFCNTAYQNLNLAIDKYSLDVESGDQADACKFQACNEFSQCTVNHWSGEAECVCNAGYFSMDGLPCQSICDLQSDFCMNDGKCDIIPGQGAICRCRVGQNWWYRGEHCEEYVSELLVVGIAIASVAGFLLVAFAIVFFLARTLRYHRGDSIPSLERAIKYNPMYKSDITSGYNRYYLRYPEAPGNSTASAEASTDFSSDEIRHIYENSKLTKEEIQDRIRIIELYAKDCQFADFVRQHQG</sequence>
<keyword evidence="13" id="KW-0325">Glycoprotein</keyword>